<keyword evidence="6" id="KW-0472">Membrane</keyword>
<name>A0A1Y2A7R3_9PLEO</name>
<reference evidence="7 8" key="1">
    <citation type="submission" date="2016-07" db="EMBL/GenBank/DDBJ databases">
        <title>Pervasive Adenine N6-methylation of Active Genes in Fungi.</title>
        <authorList>
            <consortium name="DOE Joint Genome Institute"/>
            <person name="Mondo S.J."/>
            <person name="Dannebaum R.O."/>
            <person name="Kuo R.C."/>
            <person name="Labutti K."/>
            <person name="Haridas S."/>
            <person name="Kuo A."/>
            <person name="Salamov A."/>
            <person name="Ahrendt S.R."/>
            <person name="Lipzen A."/>
            <person name="Sullivan W."/>
            <person name="Andreopoulos W.B."/>
            <person name="Clum A."/>
            <person name="Lindquist E."/>
            <person name="Daum C."/>
            <person name="Ramamoorthy G.K."/>
            <person name="Gryganskyi A."/>
            <person name="Culley D."/>
            <person name="Magnuson J.K."/>
            <person name="James T.Y."/>
            <person name="O'Malley M.A."/>
            <person name="Stajich J.E."/>
            <person name="Spatafora J.W."/>
            <person name="Visel A."/>
            <person name="Grigoriev I.V."/>
        </authorList>
    </citation>
    <scope>NUCLEOTIDE SEQUENCE [LARGE SCALE GENOMIC DNA]</scope>
    <source>
        <strain evidence="7 8">CBS 115471</strain>
    </source>
</reference>
<evidence type="ECO:0000256" key="6">
    <source>
        <dbReference type="ARBA" id="ARBA00023136"/>
    </source>
</evidence>
<comment type="caution">
    <text evidence="7">The sequence shown here is derived from an EMBL/GenBank/DDBJ whole genome shotgun (WGS) entry which is preliminary data.</text>
</comment>
<evidence type="ECO:0000256" key="2">
    <source>
        <dbReference type="ARBA" id="ARBA00008807"/>
    </source>
</evidence>
<dbReference type="Proteomes" id="UP000193144">
    <property type="component" value="Unassembled WGS sequence"/>
</dbReference>
<dbReference type="EMBL" id="MCFA01000007">
    <property type="protein sequence ID" value="ORY18357.1"/>
    <property type="molecule type" value="Genomic_DNA"/>
</dbReference>
<evidence type="ECO:0000313" key="7">
    <source>
        <dbReference type="EMBL" id="ORY18357.1"/>
    </source>
</evidence>
<organism evidence="7 8">
    <name type="scientific">Clohesyomyces aquaticus</name>
    <dbReference type="NCBI Taxonomy" id="1231657"/>
    <lineage>
        <taxon>Eukaryota</taxon>
        <taxon>Fungi</taxon>
        <taxon>Dikarya</taxon>
        <taxon>Ascomycota</taxon>
        <taxon>Pezizomycotina</taxon>
        <taxon>Dothideomycetes</taxon>
        <taxon>Pleosporomycetidae</taxon>
        <taxon>Pleosporales</taxon>
        <taxon>Lindgomycetaceae</taxon>
        <taxon>Clohesyomyces</taxon>
    </lineage>
</organism>
<dbReference type="InterPro" id="IPR004813">
    <property type="entry name" value="OPT"/>
</dbReference>
<evidence type="ECO:0000313" key="8">
    <source>
        <dbReference type="Proteomes" id="UP000193144"/>
    </source>
</evidence>
<dbReference type="STRING" id="1231657.A0A1Y2A7R3"/>
<evidence type="ECO:0000256" key="1">
    <source>
        <dbReference type="ARBA" id="ARBA00004141"/>
    </source>
</evidence>
<accession>A0A1Y2A7R3</accession>
<keyword evidence="8" id="KW-1185">Reference proteome</keyword>
<dbReference type="GO" id="GO:0016020">
    <property type="term" value="C:membrane"/>
    <property type="evidence" value="ECO:0007669"/>
    <property type="project" value="UniProtKB-SubCell"/>
</dbReference>
<dbReference type="OrthoDB" id="627262at2759"/>
<evidence type="ECO:0000256" key="3">
    <source>
        <dbReference type="ARBA" id="ARBA00022448"/>
    </source>
</evidence>
<keyword evidence="4" id="KW-0812">Transmembrane</keyword>
<keyword evidence="3" id="KW-0813">Transport</keyword>
<protein>
    <submittedName>
        <fullName evidence="7">Uncharacterized protein</fullName>
    </submittedName>
</protein>
<sequence length="116" mass="12091">MLTANTRSVAETGHDPDSAILYQLGLAMVVSHSNPNAIVLNLISAALAVTGANQAEDLAYELKVGNLVGACPRAQIQGQLVGSIFCALVLCGACRLYSSQHTIPGPEFLILSTARL</sequence>
<gene>
    <name evidence="7" type="ORF">BCR34DRAFT_582987</name>
</gene>
<proteinExistence type="inferred from homology"/>
<evidence type="ECO:0000256" key="4">
    <source>
        <dbReference type="ARBA" id="ARBA00022692"/>
    </source>
</evidence>
<keyword evidence="5" id="KW-1133">Transmembrane helix</keyword>
<evidence type="ECO:0000256" key="5">
    <source>
        <dbReference type="ARBA" id="ARBA00022989"/>
    </source>
</evidence>
<comment type="similarity">
    <text evidence="2">Belongs to the oligopeptide OPT transporter family.</text>
</comment>
<dbReference type="Pfam" id="PF03169">
    <property type="entry name" value="OPT"/>
    <property type="match status" value="1"/>
</dbReference>
<dbReference type="AlphaFoldDB" id="A0A1Y2A7R3"/>
<dbReference type="GO" id="GO:0035673">
    <property type="term" value="F:oligopeptide transmembrane transporter activity"/>
    <property type="evidence" value="ECO:0007669"/>
    <property type="project" value="InterPro"/>
</dbReference>
<comment type="subcellular location">
    <subcellularLocation>
        <location evidence="1">Membrane</location>
        <topology evidence="1">Multi-pass membrane protein</topology>
    </subcellularLocation>
</comment>